<dbReference type="Gene3D" id="1.20.120.450">
    <property type="entry name" value="dinb family like domain"/>
    <property type="match status" value="1"/>
</dbReference>
<dbReference type="Pfam" id="PF11716">
    <property type="entry name" value="MDMPI_N"/>
    <property type="match status" value="1"/>
</dbReference>
<dbReference type="EMBL" id="FO203431">
    <property type="protein sequence ID" value="CCH87286.1"/>
    <property type="molecule type" value="Genomic_DNA"/>
</dbReference>
<dbReference type="SUPFAM" id="SSF109854">
    <property type="entry name" value="DinB/YfiT-like putative metalloenzymes"/>
    <property type="match status" value="1"/>
</dbReference>
<dbReference type="eggNOG" id="ENOG50331T1">
    <property type="taxonomic scope" value="Bacteria"/>
</dbReference>
<sequence length="204" mass="20908">MVASWPEARTAFTDAAGWFVRTVALVDDRWAEPGLGEWDVRALVGHTSRALLTVESYLARPAATVEVGSAAGYFSAVRGAGDPAAVAARGRDAGAALGPEPDAAVAELAERVLALVGTRDGSELLTTIAGGMRLVDYLPTRTFELVVHTLDLARALAAPLDVPARPAAQALALVADLAVTSGRAGDLLLLATGRPGPASGFSVL</sequence>
<dbReference type="InterPro" id="IPR034660">
    <property type="entry name" value="DinB/YfiT-like"/>
</dbReference>
<dbReference type="PATRIC" id="fig|477641.3.peg.1741"/>
<proteinExistence type="predicted"/>
<dbReference type="Proteomes" id="UP000006461">
    <property type="component" value="Chromosome"/>
</dbReference>
<dbReference type="OrthoDB" id="3292744at2"/>
<dbReference type="GO" id="GO:0046872">
    <property type="term" value="F:metal ion binding"/>
    <property type="evidence" value="ECO:0007669"/>
    <property type="project" value="InterPro"/>
</dbReference>
<keyword evidence="3" id="KW-1185">Reference proteome</keyword>
<dbReference type="KEGG" id="mmar:MODMU_1849"/>
<feature type="domain" description="Mycothiol-dependent maleylpyruvate isomerase metal-binding" evidence="1">
    <location>
        <begin position="22"/>
        <end position="153"/>
    </location>
</feature>
<name>I4EV73_MODI5</name>
<evidence type="ECO:0000259" key="1">
    <source>
        <dbReference type="Pfam" id="PF11716"/>
    </source>
</evidence>
<evidence type="ECO:0000313" key="3">
    <source>
        <dbReference type="Proteomes" id="UP000006461"/>
    </source>
</evidence>
<dbReference type="HOGENOM" id="CLU_113276_0_0_11"/>
<protein>
    <recommendedName>
        <fullName evidence="1">Mycothiol-dependent maleylpyruvate isomerase metal-binding domain-containing protein</fullName>
    </recommendedName>
</protein>
<dbReference type="InterPro" id="IPR024344">
    <property type="entry name" value="MDMPI_metal-binding"/>
</dbReference>
<accession>I4EV73</accession>
<reference evidence="2 3" key="1">
    <citation type="journal article" date="2012" name="J. Bacteriol.">
        <title>Genome Sequence of Radiation-Resistant Modestobacter marinus Strain BC501, a Representative Actinobacterium That Thrives on Calcareous Stone Surfaces.</title>
        <authorList>
            <person name="Normand P."/>
            <person name="Gury J."/>
            <person name="Pujic P."/>
            <person name="Chouaia B."/>
            <person name="Crotti E."/>
            <person name="Brusetti L."/>
            <person name="Daffonchio D."/>
            <person name="Vacherie B."/>
            <person name="Barbe V."/>
            <person name="Medigue C."/>
            <person name="Calteau A."/>
            <person name="Ghodhbane-Gtari F."/>
            <person name="Essoussi I."/>
            <person name="Nouioui I."/>
            <person name="Abbassi-Ghozzi I."/>
            <person name="Gtari M."/>
        </authorList>
    </citation>
    <scope>NUCLEOTIDE SEQUENCE [LARGE SCALE GENOMIC DNA]</scope>
    <source>
        <strain evidence="3">BC 501</strain>
    </source>
</reference>
<gene>
    <name evidence="2" type="ordered locus">MODMU_1849</name>
</gene>
<evidence type="ECO:0000313" key="2">
    <source>
        <dbReference type="EMBL" id="CCH87286.1"/>
    </source>
</evidence>
<dbReference type="AlphaFoldDB" id="I4EV73"/>
<organism evidence="2 3">
    <name type="scientific">Modestobacter italicus (strain DSM 44449 / CECT 9708 / BC 501)</name>
    <dbReference type="NCBI Taxonomy" id="2732864"/>
    <lineage>
        <taxon>Bacteria</taxon>
        <taxon>Bacillati</taxon>
        <taxon>Actinomycetota</taxon>
        <taxon>Actinomycetes</taxon>
        <taxon>Geodermatophilales</taxon>
        <taxon>Geodermatophilaceae</taxon>
        <taxon>Modestobacter</taxon>
    </lineage>
</organism>
<dbReference type="OMA" id="RMHEYSA"/>